<gene>
    <name evidence="1" type="ORF">SAMN05661077_1158</name>
</gene>
<proteinExistence type="predicted"/>
<dbReference type="AlphaFoldDB" id="A0A0P9CA82"/>
<organism evidence="1 2">
    <name type="scientific">Thiohalorhabdus denitrificans</name>
    <dbReference type="NCBI Taxonomy" id="381306"/>
    <lineage>
        <taxon>Bacteria</taxon>
        <taxon>Pseudomonadati</taxon>
        <taxon>Pseudomonadota</taxon>
        <taxon>Gammaproteobacteria</taxon>
        <taxon>Thiohalorhabdales</taxon>
        <taxon>Thiohalorhabdaceae</taxon>
        <taxon>Thiohalorhabdus</taxon>
    </lineage>
</organism>
<keyword evidence="2" id="KW-1185">Reference proteome</keyword>
<dbReference type="STRING" id="381306.AN478_06990"/>
<dbReference type="EMBL" id="FMUN01000003">
    <property type="protein sequence ID" value="SCY09056.1"/>
    <property type="molecule type" value="Genomic_DNA"/>
</dbReference>
<evidence type="ECO:0000313" key="2">
    <source>
        <dbReference type="Proteomes" id="UP000183104"/>
    </source>
</evidence>
<dbReference type="RefSeq" id="WP_054965907.1">
    <property type="nucleotide sequence ID" value="NZ_FMUN01000003.1"/>
</dbReference>
<name>A0A0P9CA82_9GAMM</name>
<sequence>MPLQQNITPADRLKQAHPDMLGMATLSIREAWIPLVERMIQELERLQNDRGPLPAPLCFTAIYERYGGLALDPRPEEIPKGDSYREPMLRAQQEALRTCHRCGEPGKVQVMGCDGAAVHLEALCPCCTLRLAAGEPPSDYREILDRLLEEGAADP</sequence>
<dbReference type="OrthoDB" id="5346627at2"/>
<reference evidence="2" key="1">
    <citation type="submission" date="2016-10" db="EMBL/GenBank/DDBJ databases">
        <authorList>
            <person name="Varghese N."/>
        </authorList>
    </citation>
    <scope>NUCLEOTIDE SEQUENCE [LARGE SCALE GENOMIC DNA]</scope>
    <source>
        <strain evidence="2">HL 19</strain>
    </source>
</reference>
<dbReference type="Proteomes" id="UP000183104">
    <property type="component" value="Unassembled WGS sequence"/>
</dbReference>
<evidence type="ECO:0000313" key="1">
    <source>
        <dbReference type="EMBL" id="SCY09056.1"/>
    </source>
</evidence>
<protein>
    <submittedName>
        <fullName evidence="1">Uncharacterized protein</fullName>
    </submittedName>
</protein>
<accession>A0A0P9CA82</accession>